<accession>A0AAW4L0H8</accession>
<name>A0AAW4L0H8_VIBCL</name>
<dbReference type="RefSeq" id="WP_213421091.1">
    <property type="nucleotide sequence ID" value="NZ_JAHBND010000638.1"/>
</dbReference>
<reference evidence="1" key="1">
    <citation type="submission" date="2021-05" db="EMBL/GenBank/DDBJ databases">
        <authorList>
            <person name="Stine C."/>
        </authorList>
    </citation>
    <scope>NUCLEOTIDE SEQUENCE</scope>
    <source>
        <strain evidence="1">TDS0091212</strain>
    </source>
</reference>
<sequence length="76" mass="8498">LELLNTGHSGSLSSIHADSPEMMFDRLASMAARGGADMTKNQLVEYSRQLIDVVIQWEYGFDGRRYISEVQYAKAA</sequence>
<comment type="caution">
    <text evidence="1">The sequence shown here is derived from an EMBL/GenBank/DDBJ whole genome shotgun (WGS) entry which is preliminary data.</text>
</comment>
<organism evidence="1 2">
    <name type="scientific">Vibrio cholerae</name>
    <dbReference type="NCBI Taxonomy" id="666"/>
    <lineage>
        <taxon>Bacteria</taxon>
        <taxon>Pseudomonadati</taxon>
        <taxon>Pseudomonadota</taxon>
        <taxon>Gammaproteobacteria</taxon>
        <taxon>Vibrionales</taxon>
        <taxon>Vibrionaceae</taxon>
        <taxon>Vibrio</taxon>
    </lineage>
</organism>
<protein>
    <submittedName>
        <fullName evidence="1">Flp pilus assembly complex ATPase component TadA</fullName>
    </submittedName>
</protein>
<proteinExistence type="predicted"/>
<evidence type="ECO:0000313" key="2">
    <source>
        <dbReference type="Proteomes" id="UP001196338"/>
    </source>
</evidence>
<evidence type="ECO:0000313" key="1">
    <source>
        <dbReference type="EMBL" id="MBS7674865.1"/>
    </source>
</evidence>
<gene>
    <name evidence="1" type="primary">tadA</name>
    <name evidence="1" type="ORF">KIN13_15705</name>
</gene>
<dbReference type="Proteomes" id="UP001196338">
    <property type="component" value="Unassembled WGS sequence"/>
</dbReference>
<dbReference type="InterPro" id="IPR027417">
    <property type="entry name" value="P-loop_NTPase"/>
</dbReference>
<feature type="non-terminal residue" evidence="1">
    <location>
        <position position="1"/>
    </location>
</feature>
<dbReference type="AlphaFoldDB" id="A0AAW4L0H8"/>
<reference evidence="1" key="2">
    <citation type="submission" date="2023-08" db="EMBL/GenBank/DDBJ databases">
        <title>Vibrio cholerae Outbreaks in Tanzania Exemplify Founder Flush: Simultaneous Increases in Population Size and Genetic Diversity.</title>
        <authorList>
            <person name="Debes A.K."/>
            <person name="Mohammed A."/>
            <person name="Maseke I."/>
            <person name="Almeida M."/>
            <person name="Li S."/>
            <person name="Matimba H."/>
            <person name="Joachim A."/>
            <person name="Mizinduko M."/>
            <person name="Nyanga S."/>
            <person name="Kelly M."/>
            <person name="Kachwamba Y."/>
            <person name="Schaffer A.M."/>
            <person name="Nyanga A.S."/>
            <person name="Mghamba J."/>
            <person name="Mosha F.S."/>
            <person name="Sack D.A."/>
            <person name="Stine O.C."/>
        </authorList>
    </citation>
    <scope>NUCLEOTIDE SEQUENCE</scope>
    <source>
        <strain evidence="1">TDS0091212</strain>
    </source>
</reference>
<dbReference type="Gene3D" id="3.40.50.300">
    <property type="entry name" value="P-loop containing nucleotide triphosphate hydrolases"/>
    <property type="match status" value="1"/>
</dbReference>
<dbReference type="EMBL" id="JAHBND010000638">
    <property type="protein sequence ID" value="MBS7674865.1"/>
    <property type="molecule type" value="Genomic_DNA"/>
</dbReference>